<feature type="non-terminal residue" evidence="1">
    <location>
        <position position="1"/>
    </location>
</feature>
<proteinExistence type="predicted"/>
<evidence type="ECO:0008006" key="3">
    <source>
        <dbReference type="Google" id="ProtNLM"/>
    </source>
</evidence>
<dbReference type="AlphaFoldDB" id="A0A9W9YW40"/>
<accession>A0A9W9YW40</accession>
<gene>
    <name evidence="1" type="ORF">OS493_002669</name>
</gene>
<evidence type="ECO:0000313" key="1">
    <source>
        <dbReference type="EMBL" id="KAJ7365933.1"/>
    </source>
</evidence>
<protein>
    <recommendedName>
        <fullName evidence="3">Tyrosine-protein kinase ephrin type A/B receptor-like domain-containing protein</fullName>
    </recommendedName>
</protein>
<organism evidence="1 2">
    <name type="scientific">Desmophyllum pertusum</name>
    <dbReference type="NCBI Taxonomy" id="174260"/>
    <lineage>
        <taxon>Eukaryota</taxon>
        <taxon>Metazoa</taxon>
        <taxon>Cnidaria</taxon>
        <taxon>Anthozoa</taxon>
        <taxon>Hexacorallia</taxon>
        <taxon>Scleractinia</taxon>
        <taxon>Caryophylliina</taxon>
        <taxon>Caryophylliidae</taxon>
        <taxon>Desmophyllum</taxon>
    </lineage>
</organism>
<sequence length="71" mass="7849">ILSARIQKVSPSSKQSCCYHGPYLRSLASGFRQKDDYDIFNKTFIPCPLGTFTDPSTKGENGCKECPPGNF</sequence>
<dbReference type="Proteomes" id="UP001163046">
    <property type="component" value="Unassembled WGS sequence"/>
</dbReference>
<keyword evidence="2" id="KW-1185">Reference proteome</keyword>
<dbReference type="EMBL" id="MU827302">
    <property type="protein sequence ID" value="KAJ7365933.1"/>
    <property type="molecule type" value="Genomic_DNA"/>
</dbReference>
<name>A0A9W9YW40_9CNID</name>
<comment type="caution">
    <text evidence="1">The sequence shown here is derived from an EMBL/GenBank/DDBJ whole genome shotgun (WGS) entry which is preliminary data.</text>
</comment>
<reference evidence="1" key="1">
    <citation type="submission" date="2023-01" db="EMBL/GenBank/DDBJ databases">
        <title>Genome assembly of the deep-sea coral Lophelia pertusa.</title>
        <authorList>
            <person name="Herrera S."/>
            <person name="Cordes E."/>
        </authorList>
    </citation>
    <scope>NUCLEOTIDE SEQUENCE</scope>
    <source>
        <strain evidence="1">USNM1676648</strain>
        <tissue evidence="1">Polyp</tissue>
    </source>
</reference>
<evidence type="ECO:0000313" key="2">
    <source>
        <dbReference type="Proteomes" id="UP001163046"/>
    </source>
</evidence>